<reference evidence="1 2" key="1">
    <citation type="journal article" date="2024" name="Chem. Sci.">
        <title>Discovery of megapolipeptins by genome mining of a Burkholderiales bacteria collection.</title>
        <authorList>
            <person name="Paulo B.S."/>
            <person name="Recchia M.J.J."/>
            <person name="Lee S."/>
            <person name="Fergusson C.H."/>
            <person name="Romanowski S.B."/>
            <person name="Hernandez A."/>
            <person name="Krull N."/>
            <person name="Liu D.Y."/>
            <person name="Cavanagh H."/>
            <person name="Bos A."/>
            <person name="Gray C.A."/>
            <person name="Murphy B.T."/>
            <person name="Linington R.G."/>
            <person name="Eustaquio A.S."/>
        </authorList>
    </citation>
    <scope>NUCLEOTIDE SEQUENCE [LARGE SCALE GENOMIC DNA]</scope>
    <source>
        <strain evidence="1 2">RL17-374-BIF-D</strain>
    </source>
</reference>
<dbReference type="EMBL" id="JAQQDB010000073">
    <property type="protein sequence ID" value="MFM0523139.1"/>
    <property type="molecule type" value="Genomic_DNA"/>
</dbReference>
<accession>A0ABW9CZD2</accession>
<gene>
    <name evidence="1" type="ORF">PQR08_37590</name>
</gene>
<dbReference type="RefSeq" id="WP_408164318.1">
    <property type="nucleotide sequence ID" value="NZ_JAQQDB010000073.1"/>
</dbReference>
<dbReference type="Proteomes" id="UP001629462">
    <property type="component" value="Unassembled WGS sequence"/>
</dbReference>
<comment type="caution">
    <text evidence="1">The sequence shown here is derived from an EMBL/GenBank/DDBJ whole genome shotgun (WGS) entry which is preliminary data.</text>
</comment>
<proteinExistence type="predicted"/>
<dbReference type="Gene3D" id="3.10.450.40">
    <property type="match status" value="1"/>
</dbReference>
<name>A0ABW9CZD2_9BURK</name>
<organism evidence="1 2">
    <name type="scientific">Caballeronia jiangsuensis</name>
    <dbReference type="NCBI Taxonomy" id="1458357"/>
    <lineage>
        <taxon>Bacteria</taxon>
        <taxon>Pseudomonadati</taxon>
        <taxon>Pseudomonadota</taxon>
        <taxon>Betaproteobacteria</taxon>
        <taxon>Burkholderiales</taxon>
        <taxon>Burkholderiaceae</taxon>
        <taxon>Caballeronia</taxon>
    </lineage>
</organism>
<protein>
    <submittedName>
        <fullName evidence="1">Uncharacterized protein</fullName>
    </submittedName>
</protein>
<evidence type="ECO:0000313" key="1">
    <source>
        <dbReference type="EMBL" id="MFM0523139.1"/>
    </source>
</evidence>
<sequence>MTLSNGKSWSSHKAALAHFQRMWMLERYLDDELVEDGHDHDDLATLIERYDLAINVGSAKRGTGIDHFERRRYGGKGLLTASFWVVHPEGTQPTSARLWRSGRAPKAMLGSSQVPIEPQCTCPCWLQRKEPSSCKKMIRGAFVAN</sequence>
<keyword evidence="2" id="KW-1185">Reference proteome</keyword>
<evidence type="ECO:0000313" key="2">
    <source>
        <dbReference type="Proteomes" id="UP001629462"/>
    </source>
</evidence>